<reference evidence="1" key="1">
    <citation type="submission" date="2018-01" db="EMBL/GenBank/DDBJ databases">
        <title>An insight into the sialome of Amazonian anophelines.</title>
        <authorList>
            <person name="Ribeiro J.M."/>
            <person name="Scarpassa V."/>
            <person name="Calvo E."/>
        </authorList>
    </citation>
    <scope>NUCLEOTIDE SEQUENCE</scope>
    <source>
        <tissue evidence="1">Salivary glands</tissue>
    </source>
</reference>
<protein>
    <submittedName>
        <fullName evidence="1">Putative secreted protein</fullName>
    </submittedName>
</protein>
<sequence>MATSLVVVVVVPFASRHASTLPKIIYQQPAPIWPSVFTVCICSGRLRSLAATENKKIPKVNTKLRTVFNNGFSAQSASSDVALARRVVVRGSHRECLRCV</sequence>
<proteinExistence type="predicted"/>
<evidence type="ECO:0000313" key="1">
    <source>
        <dbReference type="EMBL" id="MBW47807.1"/>
    </source>
</evidence>
<dbReference type="EMBL" id="GGFK01014486">
    <property type="protein sequence ID" value="MBW47807.1"/>
    <property type="molecule type" value="Transcribed_RNA"/>
</dbReference>
<name>A0A2M4B428_9DIPT</name>
<accession>A0A2M4B428</accession>
<organism evidence="1">
    <name type="scientific">Anopheles triannulatus</name>
    <dbReference type="NCBI Taxonomy" id="58253"/>
    <lineage>
        <taxon>Eukaryota</taxon>
        <taxon>Metazoa</taxon>
        <taxon>Ecdysozoa</taxon>
        <taxon>Arthropoda</taxon>
        <taxon>Hexapoda</taxon>
        <taxon>Insecta</taxon>
        <taxon>Pterygota</taxon>
        <taxon>Neoptera</taxon>
        <taxon>Endopterygota</taxon>
        <taxon>Diptera</taxon>
        <taxon>Nematocera</taxon>
        <taxon>Culicoidea</taxon>
        <taxon>Culicidae</taxon>
        <taxon>Anophelinae</taxon>
        <taxon>Anopheles</taxon>
    </lineage>
</organism>
<dbReference type="AlphaFoldDB" id="A0A2M4B428"/>